<evidence type="ECO:0000313" key="1">
    <source>
        <dbReference type="EMBL" id="MFD2232618.1"/>
    </source>
</evidence>
<sequence>MSAAPALAALRARIAALEGGGGAAPAGVLPLGVAAIDRRLPRGGLTLGGLHDLAGAAGDGAATAFAAMLLGRLAAHCAKPVLWIGADADLYPPGLAGLGLTPARLLLARPLRGDAALWAAEEGLRCRDLAAVLVESGGIAPIAARRLHLAARASGVTALLLGEGERGGVAESRWRVTAAANPGACIESWRWRVTLRCCRGLAAEADGTIASWELEWVDETGGLRLAAPAAGRTAAPGRGRAAG</sequence>
<dbReference type="InterPro" id="IPR027417">
    <property type="entry name" value="P-loop_NTPase"/>
</dbReference>
<dbReference type="Gene3D" id="3.40.50.300">
    <property type="entry name" value="P-loop containing nucleotide triphosphate hydrolases"/>
    <property type="match status" value="1"/>
</dbReference>
<proteinExistence type="predicted"/>
<organism evidence="1 2">
    <name type="scientific">Phaeospirillum tilakii</name>
    <dbReference type="NCBI Taxonomy" id="741673"/>
    <lineage>
        <taxon>Bacteria</taxon>
        <taxon>Pseudomonadati</taxon>
        <taxon>Pseudomonadota</taxon>
        <taxon>Alphaproteobacteria</taxon>
        <taxon>Rhodospirillales</taxon>
        <taxon>Rhodospirillaceae</taxon>
        <taxon>Phaeospirillum</taxon>
    </lineage>
</organism>
<name>A0ABW5C9C3_9PROT</name>
<protein>
    <submittedName>
        <fullName evidence="1">ImuA family protein</fullName>
    </submittedName>
</protein>
<evidence type="ECO:0000313" key="2">
    <source>
        <dbReference type="Proteomes" id="UP001597296"/>
    </source>
</evidence>
<accession>A0ABW5C9C3</accession>
<dbReference type="SUPFAM" id="SSF52540">
    <property type="entry name" value="P-loop containing nucleoside triphosphate hydrolases"/>
    <property type="match status" value="1"/>
</dbReference>
<comment type="caution">
    <text evidence="1">The sequence shown here is derived from an EMBL/GenBank/DDBJ whole genome shotgun (WGS) entry which is preliminary data.</text>
</comment>
<dbReference type="EMBL" id="JBHUIY010000003">
    <property type="protein sequence ID" value="MFD2232618.1"/>
    <property type="molecule type" value="Genomic_DNA"/>
</dbReference>
<dbReference type="RefSeq" id="WP_377314093.1">
    <property type="nucleotide sequence ID" value="NZ_JBHUIY010000003.1"/>
</dbReference>
<keyword evidence="2" id="KW-1185">Reference proteome</keyword>
<reference evidence="2" key="1">
    <citation type="journal article" date="2019" name="Int. J. Syst. Evol. Microbiol.">
        <title>The Global Catalogue of Microorganisms (GCM) 10K type strain sequencing project: providing services to taxonomists for standard genome sequencing and annotation.</title>
        <authorList>
            <consortium name="The Broad Institute Genomics Platform"/>
            <consortium name="The Broad Institute Genome Sequencing Center for Infectious Disease"/>
            <person name="Wu L."/>
            <person name="Ma J."/>
        </authorList>
    </citation>
    <scope>NUCLEOTIDE SEQUENCE [LARGE SCALE GENOMIC DNA]</scope>
    <source>
        <strain evidence="2">KCTC 15012</strain>
    </source>
</reference>
<dbReference type="Proteomes" id="UP001597296">
    <property type="component" value="Unassembled WGS sequence"/>
</dbReference>
<gene>
    <name evidence="1" type="ORF">ACFSNB_02245</name>
</gene>